<dbReference type="SMART" id="SM00368">
    <property type="entry name" value="LRR_RI"/>
    <property type="match status" value="2"/>
</dbReference>
<name>A0ABN9LB25_9NEOB</name>
<dbReference type="PANTHER" id="PTHR24110">
    <property type="entry name" value="CENTROSOMAL PROTEIN OF 78 KDA"/>
    <property type="match status" value="1"/>
</dbReference>
<dbReference type="Gene3D" id="3.80.10.10">
    <property type="entry name" value="Ribonuclease Inhibitor"/>
    <property type="match status" value="1"/>
</dbReference>
<dbReference type="PANTHER" id="PTHR24110:SF3">
    <property type="entry name" value="CENTROSOMAL PROTEIN OF 78 KDA"/>
    <property type="match status" value="1"/>
</dbReference>
<organism evidence="2 3">
    <name type="scientific">Ranitomeya imitator</name>
    <name type="common">mimic poison frog</name>
    <dbReference type="NCBI Taxonomy" id="111125"/>
    <lineage>
        <taxon>Eukaryota</taxon>
        <taxon>Metazoa</taxon>
        <taxon>Chordata</taxon>
        <taxon>Craniata</taxon>
        <taxon>Vertebrata</taxon>
        <taxon>Euteleostomi</taxon>
        <taxon>Amphibia</taxon>
        <taxon>Batrachia</taxon>
        <taxon>Anura</taxon>
        <taxon>Neobatrachia</taxon>
        <taxon>Hyloidea</taxon>
        <taxon>Dendrobatidae</taxon>
        <taxon>Dendrobatinae</taxon>
        <taxon>Ranitomeya</taxon>
    </lineage>
</organism>
<dbReference type="InterPro" id="IPR001611">
    <property type="entry name" value="Leu-rich_rpt"/>
</dbReference>
<dbReference type="SUPFAM" id="SSF52047">
    <property type="entry name" value="RNI-like"/>
    <property type="match status" value="1"/>
</dbReference>
<evidence type="ECO:0000313" key="2">
    <source>
        <dbReference type="EMBL" id="CAJ0933976.1"/>
    </source>
</evidence>
<proteinExistence type="predicted"/>
<feature type="compositionally biased region" description="Basic and acidic residues" evidence="1">
    <location>
        <begin position="1"/>
        <end position="14"/>
    </location>
</feature>
<dbReference type="PRINTS" id="PR02062">
    <property type="entry name" value="CENTROSOME78"/>
</dbReference>
<accession>A0ABN9LB25</accession>
<comment type="caution">
    <text evidence="2">The sequence shown here is derived from an EMBL/GenBank/DDBJ whole genome shotgun (WGS) entry which is preliminary data.</text>
</comment>
<evidence type="ECO:0000313" key="3">
    <source>
        <dbReference type="Proteomes" id="UP001176940"/>
    </source>
</evidence>
<evidence type="ECO:0000256" key="1">
    <source>
        <dbReference type="SAM" id="MobiDB-lite"/>
    </source>
</evidence>
<gene>
    <name evidence="2" type="ORF">RIMI_LOCUS5734953</name>
</gene>
<sequence>MCWHGEEKDGEFKCRRVPHRTGSATSDHHGQSEGTHLLSRYDRPKPMHRVVRHPPMMLSWKVPRNRITEFCLLFKHQATRRHSEAWAESLRYRRPDLDCMTGLRRISLNCNTLIGDQGAKAVADILVEDLWLKAIDMRQCGISSEGAKAFLHALQSNTTLMILDIRKNPLIDHSLLKTVIERVLLNAHDTNSEVCFHVVQYIAKELRPLRH</sequence>
<dbReference type="InterPro" id="IPR026212">
    <property type="entry name" value="Cep78"/>
</dbReference>
<dbReference type="InterPro" id="IPR032675">
    <property type="entry name" value="LRR_dom_sf"/>
</dbReference>
<keyword evidence="3" id="KW-1185">Reference proteome</keyword>
<protein>
    <submittedName>
        <fullName evidence="2">Uncharacterized protein</fullName>
    </submittedName>
</protein>
<reference evidence="2" key="1">
    <citation type="submission" date="2023-07" db="EMBL/GenBank/DDBJ databases">
        <authorList>
            <person name="Stuckert A."/>
        </authorList>
    </citation>
    <scope>NUCLEOTIDE SEQUENCE</scope>
</reference>
<dbReference type="Pfam" id="PF13516">
    <property type="entry name" value="LRR_6"/>
    <property type="match status" value="2"/>
</dbReference>
<feature type="region of interest" description="Disordered" evidence="1">
    <location>
        <begin position="1"/>
        <end position="39"/>
    </location>
</feature>
<dbReference type="EMBL" id="CAUEEQ010009982">
    <property type="protein sequence ID" value="CAJ0933976.1"/>
    <property type="molecule type" value="Genomic_DNA"/>
</dbReference>
<dbReference type="Proteomes" id="UP001176940">
    <property type="component" value="Unassembled WGS sequence"/>
</dbReference>